<dbReference type="SUPFAM" id="SSF52200">
    <property type="entry name" value="Toll/Interleukin receptor TIR domain"/>
    <property type="match status" value="2"/>
</dbReference>
<evidence type="ECO:0000256" key="4">
    <source>
        <dbReference type="ARBA" id="ARBA00023027"/>
    </source>
</evidence>
<accession>V7C5I8</accession>
<reference evidence="7" key="1">
    <citation type="journal article" date="2014" name="Nat. Genet.">
        <title>A reference genome for common bean and genome-wide analysis of dual domestications.</title>
        <authorList>
            <person name="Schmutz J."/>
            <person name="McClean P.E."/>
            <person name="Mamidi S."/>
            <person name="Wu G.A."/>
            <person name="Cannon S.B."/>
            <person name="Grimwood J."/>
            <person name="Jenkins J."/>
            <person name="Shu S."/>
            <person name="Song Q."/>
            <person name="Chavarro C."/>
            <person name="Torres-Torres M."/>
            <person name="Geffroy V."/>
            <person name="Moghaddam S.M."/>
            <person name="Gao D."/>
            <person name="Abernathy B."/>
            <person name="Barry K."/>
            <person name="Blair M."/>
            <person name="Brick M.A."/>
            <person name="Chovatia M."/>
            <person name="Gepts P."/>
            <person name="Goodstein D.M."/>
            <person name="Gonzales M."/>
            <person name="Hellsten U."/>
            <person name="Hyten D.L."/>
            <person name="Jia G."/>
            <person name="Kelly J.D."/>
            <person name="Kudrna D."/>
            <person name="Lee R."/>
            <person name="Richard M.M."/>
            <person name="Miklas P.N."/>
            <person name="Osorno J.M."/>
            <person name="Rodrigues J."/>
            <person name="Thareau V."/>
            <person name="Urrea C.A."/>
            <person name="Wang M."/>
            <person name="Yu Y."/>
            <person name="Zhang M."/>
            <person name="Wing R.A."/>
            <person name="Cregan P.B."/>
            <person name="Rokhsar D.S."/>
            <person name="Jackson S.A."/>
        </authorList>
    </citation>
    <scope>NUCLEOTIDE SEQUENCE [LARGE SCALE GENOMIC DNA]</scope>
    <source>
        <strain evidence="7">cv. G19833</strain>
    </source>
</reference>
<dbReference type="Pfam" id="PF00931">
    <property type="entry name" value="NB-ARC"/>
    <property type="match status" value="2"/>
</dbReference>
<dbReference type="Gene3D" id="3.40.50.300">
    <property type="entry name" value="P-loop containing nucleotide triphosphate hydrolases"/>
    <property type="match status" value="2"/>
</dbReference>
<dbReference type="SMART" id="SM00382">
    <property type="entry name" value="AAA"/>
    <property type="match status" value="2"/>
</dbReference>
<dbReference type="FunFam" id="3.40.50.10140:FF:000007">
    <property type="entry name" value="Disease resistance protein (TIR-NBS-LRR class)"/>
    <property type="match status" value="2"/>
</dbReference>
<dbReference type="OrthoDB" id="1426398at2759"/>
<dbReference type="Proteomes" id="UP000000226">
    <property type="component" value="Chromosome 4"/>
</dbReference>
<dbReference type="AlphaFoldDB" id="V7C5I8"/>
<dbReference type="PANTHER" id="PTHR11017:SF431">
    <property type="entry name" value="ADP-RIBOSYL CYCLASE_CYCLIC ADP-RIBOSE HYDROLASE"/>
    <property type="match status" value="1"/>
</dbReference>
<name>V7C5I8_PHAVU</name>
<dbReference type="InterPro" id="IPR044974">
    <property type="entry name" value="Disease_R_plants"/>
</dbReference>
<keyword evidence="3" id="KW-0611">Plant defense</keyword>
<dbReference type="Gene3D" id="1.10.8.430">
    <property type="entry name" value="Helical domain of apoptotic protease-activating factors"/>
    <property type="match status" value="1"/>
</dbReference>
<dbReference type="InterPro" id="IPR003593">
    <property type="entry name" value="AAA+_ATPase"/>
</dbReference>
<protein>
    <recommendedName>
        <fullName evidence="5">TIR domain-containing protein</fullName>
    </recommendedName>
</protein>
<gene>
    <name evidence="6" type="ORF">PHAVU_004G140500g</name>
</gene>
<dbReference type="InterPro" id="IPR027417">
    <property type="entry name" value="P-loop_NTPase"/>
</dbReference>
<dbReference type="GO" id="GO:0006952">
    <property type="term" value="P:defense response"/>
    <property type="evidence" value="ECO:0007669"/>
    <property type="project" value="UniProtKB-KW"/>
</dbReference>
<dbReference type="OMA" id="FTYDALC"/>
<evidence type="ECO:0000313" key="6">
    <source>
        <dbReference type="EMBL" id="ESW24555.1"/>
    </source>
</evidence>
<dbReference type="InterPro" id="IPR035897">
    <property type="entry name" value="Toll_tir_struct_dom_sf"/>
</dbReference>
<evidence type="ECO:0000259" key="5">
    <source>
        <dbReference type="PROSITE" id="PS50104"/>
    </source>
</evidence>
<dbReference type="GO" id="GO:0007165">
    <property type="term" value="P:signal transduction"/>
    <property type="evidence" value="ECO:0007669"/>
    <property type="project" value="InterPro"/>
</dbReference>
<evidence type="ECO:0000313" key="7">
    <source>
        <dbReference type="Proteomes" id="UP000000226"/>
    </source>
</evidence>
<dbReference type="Pfam" id="PF01582">
    <property type="entry name" value="TIR"/>
    <property type="match status" value="2"/>
</dbReference>
<feature type="domain" description="TIR" evidence="5">
    <location>
        <begin position="10"/>
        <end position="175"/>
    </location>
</feature>
<dbReference type="eggNOG" id="ENOG502SIP2">
    <property type="taxonomic scope" value="Eukaryota"/>
</dbReference>
<dbReference type="InterPro" id="IPR000157">
    <property type="entry name" value="TIR_dom"/>
</dbReference>
<sequence length="1055" mass="120954">MPTPSLKAASTYDVFLSFSWDTRNGFAGHLYKALARRKIHTFIDNMELPKGYPIITTLLKAIQGSRIAIVVLSHYYATSYYCLEELATMLHCRTKGLLVIPVFYKVRPSDVRNQKGSYEKALSKLQERFRDEEKLQKWKMALCQVANLSGYHFEDGVGYEHKFIERIVEHVYHKITRPSFVHFVDYPVGLYSQVLEVRKLLDCGSEDGVHMIGIHGMGGVGKSTLARAVYNDLIAENFDGLCFLENVREKANKHGLEHLQSILLSQILGEKDINLTSKKQGISMIKNSLNGKKVLLILDDVDKLDQLEAVGGGRDWFGPGSIIMVTTRDKQLLTTHQVTITYEVKGLNDNDALRLLKWKAFRKEKADPDYELALNRWETAIKQYERIPKREILNILKVSFDALEEEEKTIFLDIAFGLESCSEAFSYDVFLSFRGSDTRYGFTGYLYKALHDSGIHTFIDDENLKRGEQITPTIVKAIEESRIAITVLSVNYASSTCCLDELATILHYLKRKKLLVLPVFYYVDPTQVQLQKGSFGEAFTKHEERLKHNMKKLMKWKMALHQVANLFRFHIEHGARFEYEFIEEIVDWVSRKINPAHYPVGLGSQVLEVMELLDVGCDGGVHMIGIHGVGGVGKSTLAQEVYNNLIADKFDGSCFVENVREKSNKHGLQYLQSILLSKILGEKDIKLTSVQQGTSMIQRRLQQKKVLLILDDVDRQEQLQAVVGRADWFGPGSRIVITTRDEQLLASYDVQRTYEVKKLNKNDALGLLKWKAFKMHYYDQRYEELLNHAVTFASGIPLALEVIGSNLYGKSVEEWKTVIHQFEKCPNSPVQAILKASFDSLEEKERSVFLDIASCFKGYELAEVEDILQAHYGQNMKCYIDALVEKSLVKLSHGTKPCYNRVTLHDLIEDMAKDIVRQKSLIEPGECRRLWLLEDVREVLKHNRGTSKIEMICLDFPIFDQEEIVEWDGKAFQNMQNLKTLIIRNGNFSKGPEYLPDNLRVLEWWRYPSNCLPSDFHPKELAICKLPCSSISTTELTNLMKANYSFKFCFLCRSW</sequence>
<dbReference type="SUPFAM" id="SSF46785">
    <property type="entry name" value="Winged helix' DNA-binding domain"/>
    <property type="match status" value="1"/>
</dbReference>
<organism evidence="6 7">
    <name type="scientific">Phaseolus vulgaris</name>
    <name type="common">Kidney bean</name>
    <name type="synonym">French bean</name>
    <dbReference type="NCBI Taxonomy" id="3885"/>
    <lineage>
        <taxon>Eukaryota</taxon>
        <taxon>Viridiplantae</taxon>
        <taxon>Streptophyta</taxon>
        <taxon>Embryophyta</taxon>
        <taxon>Tracheophyta</taxon>
        <taxon>Spermatophyta</taxon>
        <taxon>Magnoliopsida</taxon>
        <taxon>eudicotyledons</taxon>
        <taxon>Gunneridae</taxon>
        <taxon>Pentapetalae</taxon>
        <taxon>rosids</taxon>
        <taxon>fabids</taxon>
        <taxon>Fabales</taxon>
        <taxon>Fabaceae</taxon>
        <taxon>Papilionoideae</taxon>
        <taxon>50 kb inversion clade</taxon>
        <taxon>NPAAA clade</taxon>
        <taxon>indigoferoid/millettioid clade</taxon>
        <taxon>Phaseoleae</taxon>
        <taxon>Phaseolus</taxon>
    </lineage>
</organism>
<keyword evidence="2" id="KW-0677">Repeat</keyword>
<dbReference type="GO" id="GO:0043531">
    <property type="term" value="F:ADP binding"/>
    <property type="evidence" value="ECO:0007669"/>
    <property type="project" value="InterPro"/>
</dbReference>
<dbReference type="STRING" id="3885.V7C5I8"/>
<evidence type="ECO:0000256" key="2">
    <source>
        <dbReference type="ARBA" id="ARBA00022737"/>
    </source>
</evidence>
<evidence type="ECO:0000256" key="3">
    <source>
        <dbReference type="ARBA" id="ARBA00022821"/>
    </source>
</evidence>
<dbReference type="InterPro" id="IPR002182">
    <property type="entry name" value="NB-ARC"/>
</dbReference>
<dbReference type="Pfam" id="PF23282">
    <property type="entry name" value="WHD_ROQ1"/>
    <property type="match status" value="1"/>
</dbReference>
<dbReference type="SMART" id="SM00255">
    <property type="entry name" value="TIR"/>
    <property type="match status" value="2"/>
</dbReference>
<evidence type="ECO:0000256" key="1">
    <source>
        <dbReference type="ARBA" id="ARBA00022614"/>
    </source>
</evidence>
<dbReference type="SUPFAM" id="SSF52540">
    <property type="entry name" value="P-loop containing nucleoside triphosphate hydrolases"/>
    <property type="match status" value="2"/>
</dbReference>
<dbReference type="SMR" id="V7C5I8"/>
<dbReference type="PRINTS" id="PR00364">
    <property type="entry name" value="DISEASERSIST"/>
</dbReference>
<dbReference type="Gramene" id="ESW24555">
    <property type="protein sequence ID" value="ESW24555"/>
    <property type="gene ID" value="PHAVU_004G140500g"/>
</dbReference>
<keyword evidence="4" id="KW-0520">NAD</keyword>
<dbReference type="InterPro" id="IPR058192">
    <property type="entry name" value="WHD_ROQ1-like"/>
</dbReference>
<proteinExistence type="predicted"/>
<dbReference type="Gene3D" id="3.40.50.10140">
    <property type="entry name" value="Toll/interleukin-1 receptor homology (TIR) domain"/>
    <property type="match status" value="2"/>
</dbReference>
<dbReference type="PROSITE" id="PS50104">
    <property type="entry name" value="TIR"/>
    <property type="match status" value="2"/>
</dbReference>
<dbReference type="PANTHER" id="PTHR11017">
    <property type="entry name" value="LEUCINE-RICH REPEAT-CONTAINING PROTEIN"/>
    <property type="match status" value="1"/>
</dbReference>
<dbReference type="EMBL" id="CM002291">
    <property type="protein sequence ID" value="ESW24555.1"/>
    <property type="molecule type" value="Genomic_DNA"/>
</dbReference>
<keyword evidence="1" id="KW-0433">Leucine-rich repeat</keyword>
<dbReference type="InterPro" id="IPR036390">
    <property type="entry name" value="WH_DNA-bd_sf"/>
</dbReference>
<feature type="domain" description="TIR" evidence="5">
    <location>
        <begin position="425"/>
        <end position="593"/>
    </location>
</feature>
<dbReference type="InterPro" id="IPR042197">
    <property type="entry name" value="Apaf_helical"/>
</dbReference>
<keyword evidence="7" id="KW-1185">Reference proteome</keyword>